<dbReference type="RefSeq" id="WP_023353623.1">
    <property type="nucleotide sequence ID" value="NZ_KI535366.1"/>
</dbReference>
<dbReference type="PANTHER" id="PTHR37164">
    <property type="entry name" value="BACTERIOHEMERYTHRIN"/>
    <property type="match status" value="1"/>
</dbReference>
<accession>V2ZAQ2</accession>
<keyword evidence="3" id="KW-0408">Iron</keyword>
<name>V2ZAQ2_9FIRM</name>
<dbReference type="AlphaFoldDB" id="V2ZAQ2"/>
<evidence type="ECO:0000259" key="4">
    <source>
        <dbReference type="Pfam" id="PF01814"/>
    </source>
</evidence>
<dbReference type="NCBIfam" id="TIGR02481">
    <property type="entry name" value="hemeryth_dom"/>
    <property type="match status" value="2"/>
</dbReference>
<dbReference type="PANTHER" id="PTHR37164:SF1">
    <property type="entry name" value="BACTERIOHEMERYTHRIN"/>
    <property type="match status" value="1"/>
</dbReference>
<gene>
    <name evidence="5" type="ORF">GCWU0000282_000733</name>
</gene>
<dbReference type="Gene3D" id="1.20.120.50">
    <property type="entry name" value="Hemerythrin-like"/>
    <property type="match status" value="2"/>
</dbReference>
<dbReference type="SUPFAM" id="SSF47188">
    <property type="entry name" value="Hemerythrin-like"/>
    <property type="match status" value="2"/>
</dbReference>
<evidence type="ECO:0000313" key="5">
    <source>
        <dbReference type="EMBL" id="ESL04015.1"/>
    </source>
</evidence>
<comment type="caution">
    <text evidence="5">The sequence shown here is derived from an EMBL/GenBank/DDBJ whole genome shotgun (WGS) entry which is preliminary data.</text>
</comment>
<dbReference type="InterPro" id="IPR035938">
    <property type="entry name" value="Hemerythrin-like_sf"/>
</dbReference>
<comment type="similarity">
    <text evidence="1">Belongs to the hemerythrin family.</text>
</comment>
<feature type="domain" description="Hemerythrin-like" evidence="4">
    <location>
        <begin position="160"/>
        <end position="275"/>
    </location>
</feature>
<dbReference type="InterPro" id="IPR012312">
    <property type="entry name" value="Hemerythrin-like"/>
</dbReference>
<dbReference type="CDD" id="cd12107">
    <property type="entry name" value="Hemerythrin"/>
    <property type="match status" value="2"/>
</dbReference>
<protein>
    <submittedName>
        <fullName evidence="5">Hemerythrin HHE cation binding domain protein</fullName>
    </submittedName>
</protein>
<keyword evidence="2" id="KW-0479">Metal-binding</keyword>
<keyword evidence="6" id="KW-1185">Reference proteome</keyword>
<feature type="domain" description="Hemerythrin-like" evidence="4">
    <location>
        <begin position="23"/>
        <end position="124"/>
    </location>
</feature>
<dbReference type="NCBIfam" id="NF033749">
    <property type="entry name" value="bact_hemeryth"/>
    <property type="match status" value="1"/>
</dbReference>
<sequence>MFNFTKDCFVGIVNIDNKRLEYFETLNYALREDSSESCLSKIRNILDKLNSYSVDGFKEEEEYMTETVDKELEIQIKEHRWFIEKLDEFKKEAEEITEENSKDELNKIIRFMIRWLYSHIVSKDTLISKPIIVSDNKTDTQTTVEENENPFAFTEKYVVGVEQIDEEHKRLFEIIGEANAVLHNDFLYDKFDQISNVLGELVEYTKVHFADEEAYMESINYEGLEAQKRAHAMFVEKIENINLDDVDENQDEYLNGLLSFLLDWLVNHILKVDKLIPCK</sequence>
<evidence type="ECO:0000256" key="3">
    <source>
        <dbReference type="ARBA" id="ARBA00023004"/>
    </source>
</evidence>
<dbReference type="InterPro" id="IPR050669">
    <property type="entry name" value="Hemerythrin"/>
</dbReference>
<evidence type="ECO:0000313" key="6">
    <source>
        <dbReference type="Proteomes" id="UP000018227"/>
    </source>
</evidence>
<dbReference type="STRING" id="592026.GCWU0000282_000733"/>
<evidence type="ECO:0000256" key="1">
    <source>
        <dbReference type="ARBA" id="ARBA00010587"/>
    </source>
</evidence>
<dbReference type="OrthoDB" id="9797092at2"/>
<reference evidence="5 6" key="1">
    <citation type="submission" date="2013-06" db="EMBL/GenBank/DDBJ databases">
        <authorList>
            <person name="Weinstock G."/>
            <person name="Sodergren E."/>
            <person name="Clifton S."/>
            <person name="Fulton L."/>
            <person name="Fulton B."/>
            <person name="Courtney L."/>
            <person name="Fronick C."/>
            <person name="Harrison M."/>
            <person name="Strong C."/>
            <person name="Farmer C."/>
            <person name="Delahaunty K."/>
            <person name="Markovic C."/>
            <person name="Hall O."/>
            <person name="Minx P."/>
            <person name="Tomlinson C."/>
            <person name="Mitreva M."/>
            <person name="Nelson J."/>
            <person name="Hou S."/>
            <person name="Wollam A."/>
            <person name="Pepin K.H."/>
            <person name="Johnson M."/>
            <person name="Bhonagiri V."/>
            <person name="Nash W.E."/>
            <person name="Warren W."/>
            <person name="Chinwalla A."/>
            <person name="Mardis E.R."/>
            <person name="Wilson R.K."/>
        </authorList>
    </citation>
    <scope>NUCLEOTIDE SEQUENCE [LARGE SCALE GENOMIC DNA]</scope>
    <source>
        <strain evidence="5 6">ATCC 51271</strain>
    </source>
</reference>
<dbReference type="InterPro" id="IPR012827">
    <property type="entry name" value="Hemerythrin_metal-bd"/>
</dbReference>
<dbReference type="Proteomes" id="UP000018227">
    <property type="component" value="Unassembled WGS sequence"/>
</dbReference>
<dbReference type="Pfam" id="PF01814">
    <property type="entry name" value="Hemerythrin"/>
    <property type="match status" value="2"/>
</dbReference>
<proteinExistence type="inferred from homology"/>
<dbReference type="EMBL" id="ACIL03000006">
    <property type="protein sequence ID" value="ESL04015.1"/>
    <property type="molecule type" value="Genomic_DNA"/>
</dbReference>
<evidence type="ECO:0000256" key="2">
    <source>
        <dbReference type="ARBA" id="ARBA00022723"/>
    </source>
</evidence>
<dbReference type="HOGENOM" id="CLU_993516_0_0_9"/>
<dbReference type="GO" id="GO:0046872">
    <property type="term" value="F:metal ion binding"/>
    <property type="evidence" value="ECO:0007669"/>
    <property type="project" value="UniProtKB-KW"/>
</dbReference>
<dbReference type="eggNOG" id="COG2703">
    <property type="taxonomic scope" value="Bacteria"/>
</dbReference>
<organism evidence="5 6">
    <name type="scientific">Catonella morbi ATCC 51271</name>
    <dbReference type="NCBI Taxonomy" id="592026"/>
    <lineage>
        <taxon>Bacteria</taxon>
        <taxon>Bacillati</taxon>
        <taxon>Bacillota</taxon>
        <taxon>Clostridia</taxon>
        <taxon>Lachnospirales</taxon>
        <taxon>Lachnospiraceae</taxon>
        <taxon>Catonella</taxon>
    </lineage>
</organism>